<comment type="pathway">
    <text evidence="8">Carbohydrate metabolism; galactose metabolism.</text>
</comment>
<dbReference type="CDD" id="cd05247">
    <property type="entry name" value="UDP_G4E_1_SDR_e"/>
    <property type="match status" value="1"/>
</dbReference>
<reference evidence="10 11" key="1">
    <citation type="journal article" date="2020" name="Front. Microbiol.">
        <title>Design of Bacterial Strain-Specific qPCR Assays Using NGS Data and Publicly Available Resources and Its Application to Track Biocontrol Strains.</title>
        <authorList>
            <person name="Hernandez I."/>
            <person name="Sant C."/>
            <person name="Martinez R."/>
            <person name="Fernandez C."/>
        </authorList>
    </citation>
    <scope>NUCLEOTIDE SEQUENCE [LARGE SCALE GENOMIC DNA]</scope>
    <source>
        <strain evidence="10 11">B24</strain>
    </source>
</reference>
<dbReference type="InterPro" id="IPR016040">
    <property type="entry name" value="NAD(P)-bd_dom"/>
</dbReference>
<feature type="domain" description="NAD(P)-binding" evidence="9">
    <location>
        <begin position="4"/>
        <end position="325"/>
    </location>
</feature>
<dbReference type="NCBIfam" id="NF007956">
    <property type="entry name" value="PRK10675.1"/>
    <property type="match status" value="1"/>
</dbReference>
<name>A0A7D7WEW2_9MICO</name>
<protein>
    <recommendedName>
        <fullName evidence="5 8">UDP-glucose 4-epimerase</fullName>
        <ecNumber evidence="4 8">5.1.3.2</ecNumber>
    </recommendedName>
</protein>
<evidence type="ECO:0000313" key="11">
    <source>
        <dbReference type="Proteomes" id="UP000515708"/>
    </source>
</evidence>
<organism evidence="10 11">
    <name type="scientific">Microbacterium esteraromaticum</name>
    <dbReference type="NCBI Taxonomy" id="57043"/>
    <lineage>
        <taxon>Bacteria</taxon>
        <taxon>Bacillati</taxon>
        <taxon>Actinomycetota</taxon>
        <taxon>Actinomycetes</taxon>
        <taxon>Micrococcales</taxon>
        <taxon>Microbacteriaceae</taxon>
        <taxon>Microbacterium</taxon>
    </lineage>
</organism>
<dbReference type="AlphaFoldDB" id="A0A7D7WEW2"/>
<dbReference type="GO" id="GO:0005829">
    <property type="term" value="C:cytosol"/>
    <property type="evidence" value="ECO:0007669"/>
    <property type="project" value="TreeGrafter"/>
</dbReference>
<dbReference type="SUPFAM" id="SSF51735">
    <property type="entry name" value="NAD(P)-binding Rossmann-fold domains"/>
    <property type="match status" value="1"/>
</dbReference>
<evidence type="ECO:0000256" key="6">
    <source>
        <dbReference type="ARBA" id="ARBA00023027"/>
    </source>
</evidence>
<evidence type="ECO:0000259" key="9">
    <source>
        <dbReference type="Pfam" id="PF16363"/>
    </source>
</evidence>
<dbReference type="UniPathway" id="UPA00214"/>
<dbReference type="Proteomes" id="UP000515708">
    <property type="component" value="Chromosome"/>
</dbReference>
<proteinExistence type="inferred from homology"/>
<comment type="subunit">
    <text evidence="8">Homodimer.</text>
</comment>
<dbReference type="PANTHER" id="PTHR43725">
    <property type="entry name" value="UDP-GLUCOSE 4-EPIMERASE"/>
    <property type="match status" value="1"/>
</dbReference>
<dbReference type="GO" id="GO:0006012">
    <property type="term" value="P:galactose metabolic process"/>
    <property type="evidence" value="ECO:0007669"/>
    <property type="project" value="UniProtKB-UniPathway"/>
</dbReference>
<evidence type="ECO:0000256" key="8">
    <source>
        <dbReference type="RuleBase" id="RU366046"/>
    </source>
</evidence>
<comment type="cofactor">
    <cofactor evidence="2 8">
        <name>NAD(+)</name>
        <dbReference type="ChEBI" id="CHEBI:57540"/>
    </cofactor>
</comment>
<dbReference type="Gene3D" id="3.40.50.720">
    <property type="entry name" value="NAD(P)-binding Rossmann-like Domain"/>
    <property type="match status" value="1"/>
</dbReference>
<dbReference type="GO" id="GO:0003978">
    <property type="term" value="F:UDP-glucose 4-epimerase activity"/>
    <property type="evidence" value="ECO:0007669"/>
    <property type="project" value="UniProtKB-UniRule"/>
</dbReference>
<dbReference type="PANTHER" id="PTHR43725:SF47">
    <property type="entry name" value="UDP-GLUCOSE 4-EPIMERASE"/>
    <property type="match status" value="1"/>
</dbReference>
<keyword evidence="7 8" id="KW-0413">Isomerase</keyword>
<dbReference type="InterPro" id="IPR036291">
    <property type="entry name" value="NAD(P)-bd_dom_sf"/>
</dbReference>
<comment type="catalytic activity">
    <reaction evidence="1 8">
        <text>UDP-alpha-D-glucose = UDP-alpha-D-galactose</text>
        <dbReference type="Rhea" id="RHEA:22168"/>
        <dbReference type="ChEBI" id="CHEBI:58885"/>
        <dbReference type="ChEBI" id="CHEBI:66914"/>
        <dbReference type="EC" id="5.1.3.2"/>
    </reaction>
</comment>
<dbReference type="RefSeq" id="WP_182252417.1">
    <property type="nucleotide sequence ID" value="NZ_CP043732.1"/>
</dbReference>
<evidence type="ECO:0000256" key="3">
    <source>
        <dbReference type="ARBA" id="ARBA00007637"/>
    </source>
</evidence>
<evidence type="ECO:0000256" key="2">
    <source>
        <dbReference type="ARBA" id="ARBA00001911"/>
    </source>
</evidence>
<dbReference type="EMBL" id="CP043732">
    <property type="protein sequence ID" value="QMU97419.1"/>
    <property type="molecule type" value="Genomic_DNA"/>
</dbReference>
<comment type="similarity">
    <text evidence="3 8">Belongs to the NAD(P)-dependent epimerase/dehydratase family.</text>
</comment>
<dbReference type="EC" id="5.1.3.2" evidence="4 8"/>
<evidence type="ECO:0000256" key="4">
    <source>
        <dbReference type="ARBA" id="ARBA00013189"/>
    </source>
</evidence>
<accession>A0A7D7WEW2</accession>
<dbReference type="Pfam" id="PF16363">
    <property type="entry name" value="GDP_Man_Dehyd"/>
    <property type="match status" value="1"/>
</dbReference>
<evidence type="ECO:0000256" key="7">
    <source>
        <dbReference type="ARBA" id="ARBA00023235"/>
    </source>
</evidence>
<dbReference type="PRINTS" id="PR01713">
    <property type="entry name" value="NUCEPIMERASE"/>
</dbReference>
<dbReference type="Gene3D" id="3.90.25.10">
    <property type="entry name" value="UDP-galactose 4-epimerase, domain 1"/>
    <property type="match status" value="1"/>
</dbReference>
<dbReference type="NCBIfam" id="TIGR01179">
    <property type="entry name" value="galE"/>
    <property type="match status" value="1"/>
</dbReference>
<evidence type="ECO:0000313" key="10">
    <source>
        <dbReference type="EMBL" id="QMU97419.1"/>
    </source>
</evidence>
<evidence type="ECO:0000256" key="5">
    <source>
        <dbReference type="ARBA" id="ARBA00018569"/>
    </source>
</evidence>
<keyword evidence="6 8" id="KW-0520">NAD</keyword>
<keyword evidence="8" id="KW-0119">Carbohydrate metabolism</keyword>
<dbReference type="FunFam" id="3.90.25.10:FF:000028">
    <property type="entry name" value="UDP-glucose 4-epimerase GalE"/>
    <property type="match status" value="1"/>
</dbReference>
<evidence type="ECO:0000256" key="1">
    <source>
        <dbReference type="ARBA" id="ARBA00000083"/>
    </source>
</evidence>
<sequence length="340" mass="36463">MRILLTGGAGYIGSHVALVLLEAGHDVLVLDDFSNSSREAIERVEELTGRSIDTIECDLADQAASSAALRDEAFDAVIHLAGLKAVGESVAQPSRYYRTNLVSTLNLLDIMAEHGVTKLVFSSSATVYSPAAEGVLNLDESQPSGTGITNPYGWTKAMNEQIIRDVQTGRPELEAVLLRYFNPVGAHPSGRIGEDPAGIPNNLMPFVTQVAIGRRDHLAVFGDQYPTHDGTGVRDYIHVMDLAEGHLAALDGLRPGVEAYNLGTGDGQSVLDIVKAFSAASGQEVRYEVVAPRPGDVARAVADPAKANRELGWRATRTIEDACRDSWAWQSQNPNGYAGR</sequence>
<gene>
    <name evidence="10" type="primary">galE</name>
    <name evidence="10" type="ORF">FVO59_09470</name>
</gene>
<dbReference type="InterPro" id="IPR005886">
    <property type="entry name" value="UDP_G4E"/>
</dbReference>